<proteinExistence type="predicted"/>
<name>A0A9Q0VK89_SALVM</name>
<accession>A0A9Q0VK89</accession>
<gene>
    <name evidence="1" type="ORF">OIU85_000777</name>
</gene>
<dbReference type="AlphaFoldDB" id="A0A9Q0VK89"/>
<keyword evidence="2" id="KW-1185">Reference proteome</keyword>
<comment type="caution">
    <text evidence="1">The sequence shown here is derived from an EMBL/GenBank/DDBJ whole genome shotgun (WGS) entry which is preliminary data.</text>
</comment>
<organism evidence="1 2">
    <name type="scientific">Salix viminalis</name>
    <name type="common">Common osier</name>
    <name type="synonym">Basket willow</name>
    <dbReference type="NCBI Taxonomy" id="40686"/>
    <lineage>
        <taxon>Eukaryota</taxon>
        <taxon>Viridiplantae</taxon>
        <taxon>Streptophyta</taxon>
        <taxon>Embryophyta</taxon>
        <taxon>Tracheophyta</taxon>
        <taxon>Spermatophyta</taxon>
        <taxon>Magnoliopsida</taxon>
        <taxon>eudicotyledons</taxon>
        <taxon>Gunneridae</taxon>
        <taxon>Pentapetalae</taxon>
        <taxon>rosids</taxon>
        <taxon>fabids</taxon>
        <taxon>Malpighiales</taxon>
        <taxon>Salicaceae</taxon>
        <taxon>Saliceae</taxon>
        <taxon>Salix</taxon>
    </lineage>
</organism>
<protein>
    <submittedName>
        <fullName evidence="1">Uncharacterized protein</fullName>
    </submittedName>
</protein>
<evidence type="ECO:0000313" key="2">
    <source>
        <dbReference type="Proteomes" id="UP001151529"/>
    </source>
</evidence>
<evidence type="ECO:0000313" key="1">
    <source>
        <dbReference type="EMBL" id="KAJ6750174.1"/>
    </source>
</evidence>
<sequence length="126" mass="14723">MGLPLSFHRYTVSFSFRSHVCFCCVSCQNFLLVKKNKYTTCQNFIMFHFQVMRIGLIFKAMFRMMHISDELFTWTLKVSKYLEGGCLHMLMLSSNLFLYAAAGNVGGGREPFSYFLFFQVQINQSF</sequence>
<dbReference type="Proteomes" id="UP001151529">
    <property type="component" value="Chromosome 16"/>
</dbReference>
<dbReference type="EMBL" id="JAPFFL010000001">
    <property type="protein sequence ID" value="KAJ6750174.1"/>
    <property type="molecule type" value="Genomic_DNA"/>
</dbReference>
<reference evidence="1" key="2">
    <citation type="journal article" date="2023" name="Int. J. Mol. Sci.">
        <title>De Novo Assembly and Annotation of 11 Diverse Shrub Willow (Salix) Genomes Reveals Novel Gene Organization in Sex-Linked Regions.</title>
        <authorList>
            <person name="Hyden B."/>
            <person name="Feng K."/>
            <person name="Yates T.B."/>
            <person name="Jawdy S."/>
            <person name="Cereghino C."/>
            <person name="Smart L.B."/>
            <person name="Muchero W."/>
        </authorList>
    </citation>
    <scope>NUCLEOTIDE SEQUENCE [LARGE SCALE GENOMIC DNA]</scope>
    <source>
        <tissue evidence="1">Shoot tip</tissue>
    </source>
</reference>
<reference evidence="1" key="1">
    <citation type="submission" date="2022-11" db="EMBL/GenBank/DDBJ databases">
        <authorList>
            <person name="Hyden B.L."/>
            <person name="Feng K."/>
            <person name="Yates T."/>
            <person name="Jawdy S."/>
            <person name="Smart L.B."/>
            <person name="Muchero W."/>
        </authorList>
    </citation>
    <scope>NUCLEOTIDE SEQUENCE</scope>
    <source>
        <tissue evidence="1">Shoot tip</tissue>
    </source>
</reference>